<sequence length="92" mass="9346">MCFSLHTSALSHGVPPKGCRAILADEAGAALMGSGKVPLRPSACPACTSTHSVTKRMQAETAIGSGTFPRQSLSFQCKPEAGGVTALPCLTS</sequence>
<keyword evidence="2" id="KW-1185">Reference proteome</keyword>
<organism evidence="1 2">
    <name type="scientific">Pleurodeles waltl</name>
    <name type="common">Iberian ribbed newt</name>
    <dbReference type="NCBI Taxonomy" id="8319"/>
    <lineage>
        <taxon>Eukaryota</taxon>
        <taxon>Metazoa</taxon>
        <taxon>Chordata</taxon>
        <taxon>Craniata</taxon>
        <taxon>Vertebrata</taxon>
        <taxon>Euteleostomi</taxon>
        <taxon>Amphibia</taxon>
        <taxon>Batrachia</taxon>
        <taxon>Caudata</taxon>
        <taxon>Salamandroidea</taxon>
        <taxon>Salamandridae</taxon>
        <taxon>Pleurodelinae</taxon>
        <taxon>Pleurodeles</taxon>
    </lineage>
</organism>
<name>A0AAV7VZF9_PLEWA</name>
<dbReference type="AlphaFoldDB" id="A0AAV7VZF9"/>
<dbReference type="EMBL" id="JANPWB010000002">
    <property type="protein sequence ID" value="KAJ1205796.1"/>
    <property type="molecule type" value="Genomic_DNA"/>
</dbReference>
<reference evidence="1" key="1">
    <citation type="journal article" date="2022" name="bioRxiv">
        <title>Sequencing and chromosome-scale assembly of the giantPleurodeles waltlgenome.</title>
        <authorList>
            <person name="Brown T."/>
            <person name="Elewa A."/>
            <person name="Iarovenko S."/>
            <person name="Subramanian E."/>
            <person name="Araus A.J."/>
            <person name="Petzold A."/>
            <person name="Susuki M."/>
            <person name="Suzuki K.-i.T."/>
            <person name="Hayashi T."/>
            <person name="Toyoda A."/>
            <person name="Oliveira C."/>
            <person name="Osipova E."/>
            <person name="Leigh N.D."/>
            <person name="Simon A."/>
            <person name="Yun M.H."/>
        </authorList>
    </citation>
    <scope>NUCLEOTIDE SEQUENCE</scope>
    <source>
        <strain evidence="1">20211129_DDA</strain>
        <tissue evidence="1">Liver</tissue>
    </source>
</reference>
<dbReference type="Proteomes" id="UP001066276">
    <property type="component" value="Chromosome 1_2"/>
</dbReference>
<protein>
    <submittedName>
        <fullName evidence="1">Uncharacterized protein</fullName>
    </submittedName>
</protein>
<evidence type="ECO:0000313" key="2">
    <source>
        <dbReference type="Proteomes" id="UP001066276"/>
    </source>
</evidence>
<proteinExistence type="predicted"/>
<comment type="caution">
    <text evidence="1">The sequence shown here is derived from an EMBL/GenBank/DDBJ whole genome shotgun (WGS) entry which is preliminary data.</text>
</comment>
<accession>A0AAV7VZF9</accession>
<evidence type="ECO:0000313" key="1">
    <source>
        <dbReference type="EMBL" id="KAJ1205796.1"/>
    </source>
</evidence>
<gene>
    <name evidence="1" type="ORF">NDU88_001222</name>
</gene>